<sequence>MNKKIIFLVIGLIISTIFFVKIQSALASGETITVISPNGGEVWHPGETQRIRWSSSNVNSVQIYLYDPTVPESGGTIYVTPNNTPIAASLGYYDWVIPSLSQLPAVGGTSYKIRVQDASNANIQDSSDAIFSIVAASAATITVTSPNGGEQWQKGNAYQITWSSVNLMGKSVKISLYKSGLTVPVLDNIGTAYALTGSYIWTVPTTLNTGTDYKIAVIYDSSVGGAPNESVVDYSNNYFSIVSSASLKTLKITVPNGGEILPVYYNNTVAWETQGVINKVNIYYISETVPTDYNLIVGNLTNTGIYSWLPGSLPNGKYKIRIVCVDTSDTSVFDESDNYFTLYGASSATSITIVYPNGGETLLKGNVYTFRWTQQGMSGKNVRVALYQKDLTPPLFENVAGIAPAESGWVSWAIPTSIAAKSNYYKIAVIYDSSTGGVAGQSVVDYSDNFFSISEAVTVPPSGCLPDNTLI</sequence>
<accession>A0A2M7IHM0</accession>
<gene>
    <name evidence="3" type="ORF">CO001_03950</name>
</gene>
<dbReference type="Proteomes" id="UP000229561">
    <property type="component" value="Unassembled WGS sequence"/>
</dbReference>
<keyword evidence="1" id="KW-0732">Signal</keyword>
<evidence type="ECO:0000256" key="1">
    <source>
        <dbReference type="ARBA" id="ARBA00022729"/>
    </source>
</evidence>
<dbReference type="Pfam" id="PF10342">
    <property type="entry name" value="Kre9_KNH"/>
    <property type="match status" value="2"/>
</dbReference>
<dbReference type="InterPro" id="IPR052982">
    <property type="entry name" value="SRP1/TIP1-like"/>
</dbReference>
<dbReference type="AlphaFoldDB" id="A0A2M7IHM0"/>
<organism evidence="3 4">
    <name type="scientific">Candidatus Portnoybacteria bacterium CG_4_8_14_3_um_filter_40_10</name>
    <dbReference type="NCBI Taxonomy" id="1974801"/>
    <lineage>
        <taxon>Bacteria</taxon>
        <taxon>Candidatus Portnoyibacteriota</taxon>
    </lineage>
</organism>
<comment type="caution">
    <text evidence="3">The sequence shown here is derived from an EMBL/GenBank/DDBJ whole genome shotgun (WGS) entry which is preliminary data.</text>
</comment>
<evidence type="ECO:0000313" key="3">
    <source>
        <dbReference type="EMBL" id="PIW75948.1"/>
    </source>
</evidence>
<dbReference type="PANTHER" id="PTHR40633">
    <property type="entry name" value="MATRIX PROTEIN, PUTATIVE (AFU_ORTHOLOGUE AFUA_8G05410)-RELATED"/>
    <property type="match status" value="1"/>
</dbReference>
<dbReference type="PANTHER" id="PTHR40633:SF1">
    <property type="entry name" value="GPI ANCHORED SERINE-THREONINE RICH PROTEIN (AFU_ORTHOLOGUE AFUA_1G03630)"/>
    <property type="match status" value="1"/>
</dbReference>
<feature type="domain" description="Yeast cell wall synthesis Kre9/Knh1-like N-terminal" evidence="2">
    <location>
        <begin position="356"/>
        <end position="450"/>
    </location>
</feature>
<dbReference type="InterPro" id="IPR018466">
    <property type="entry name" value="Kre9/Knh1-like_N"/>
</dbReference>
<reference evidence="4" key="1">
    <citation type="submission" date="2017-09" db="EMBL/GenBank/DDBJ databases">
        <title>Depth-based differentiation of microbial function through sediment-hosted aquifers and enrichment of novel symbionts in the deep terrestrial subsurface.</title>
        <authorList>
            <person name="Probst A.J."/>
            <person name="Ladd B."/>
            <person name="Jarett J.K."/>
            <person name="Geller-Mcgrath D.E."/>
            <person name="Sieber C.M.K."/>
            <person name="Emerson J.B."/>
            <person name="Anantharaman K."/>
            <person name="Thomas B.C."/>
            <person name="Malmstrom R."/>
            <person name="Stieglmeier M."/>
            <person name="Klingl A."/>
            <person name="Woyke T."/>
            <person name="Ryan C.M."/>
            <person name="Banfield J.F."/>
        </authorList>
    </citation>
    <scope>NUCLEOTIDE SEQUENCE [LARGE SCALE GENOMIC DNA]</scope>
</reference>
<protein>
    <recommendedName>
        <fullName evidence="2">Yeast cell wall synthesis Kre9/Knh1-like N-terminal domain-containing protein</fullName>
    </recommendedName>
</protein>
<feature type="domain" description="Yeast cell wall synthesis Kre9/Knh1-like N-terminal" evidence="2">
    <location>
        <begin position="145"/>
        <end position="237"/>
    </location>
</feature>
<name>A0A2M7IHM0_9BACT</name>
<proteinExistence type="predicted"/>
<evidence type="ECO:0000259" key="2">
    <source>
        <dbReference type="Pfam" id="PF10342"/>
    </source>
</evidence>
<evidence type="ECO:0000313" key="4">
    <source>
        <dbReference type="Proteomes" id="UP000229561"/>
    </source>
</evidence>
<feature type="non-terminal residue" evidence="3">
    <location>
        <position position="471"/>
    </location>
</feature>
<dbReference type="EMBL" id="PFGY01000110">
    <property type="protein sequence ID" value="PIW75948.1"/>
    <property type="molecule type" value="Genomic_DNA"/>
</dbReference>